<comment type="caution">
    <text evidence="2">The sequence shown here is derived from an EMBL/GenBank/DDBJ whole genome shotgun (WGS) entry which is preliminary data.</text>
</comment>
<feature type="compositionally biased region" description="Basic and acidic residues" evidence="1">
    <location>
        <begin position="106"/>
        <end position="117"/>
    </location>
</feature>
<dbReference type="EMBL" id="JAPFPW010000024">
    <property type="protein sequence ID" value="MCW7755194.1"/>
    <property type="molecule type" value="Genomic_DNA"/>
</dbReference>
<dbReference type="Proteomes" id="UP001209681">
    <property type="component" value="Unassembled WGS sequence"/>
</dbReference>
<name>A0ABT3NCL4_9BACT</name>
<feature type="region of interest" description="Disordered" evidence="1">
    <location>
        <begin position="106"/>
        <end position="135"/>
    </location>
</feature>
<accession>A0ABT3NCL4</accession>
<evidence type="ECO:0000313" key="2">
    <source>
        <dbReference type="EMBL" id="MCW7755194.1"/>
    </source>
</evidence>
<evidence type="ECO:0000256" key="1">
    <source>
        <dbReference type="SAM" id="MobiDB-lite"/>
    </source>
</evidence>
<organism evidence="2 3">
    <name type="scientific">Desulfobotulus pelophilus</name>
    <dbReference type="NCBI Taxonomy" id="2823377"/>
    <lineage>
        <taxon>Bacteria</taxon>
        <taxon>Pseudomonadati</taxon>
        <taxon>Thermodesulfobacteriota</taxon>
        <taxon>Desulfobacteria</taxon>
        <taxon>Desulfobacterales</taxon>
        <taxon>Desulfobacteraceae</taxon>
        <taxon>Desulfobotulus</taxon>
    </lineage>
</organism>
<evidence type="ECO:0000313" key="3">
    <source>
        <dbReference type="Proteomes" id="UP001209681"/>
    </source>
</evidence>
<protein>
    <submittedName>
        <fullName evidence="2">Uncharacterized protein</fullName>
    </submittedName>
</protein>
<sequence>MKSEDKQATGWFQFPSFDVSPFLSPNMTFTAVQDWLKDQKVLDASSIWPGSALFPDLSKAGMEWYSLASEQMQTALGEYWKLMGLVPANEYERLLEQYKAVKHKLEEEQKKNKKGEQDSSSLKQTEEALKSAESQIKKLEEDLKKALQTAEKKETQKTSTAKTG</sequence>
<proteinExistence type="predicted"/>
<gene>
    <name evidence="2" type="ORF">OOT00_14495</name>
</gene>
<reference evidence="2 3" key="1">
    <citation type="submission" date="2022-11" db="EMBL/GenBank/DDBJ databases">
        <title>Desulfobotulus tamanensis H1 sp. nov. - anaerobic, alkaliphilic, sulphate reducing bacterium isolated from terrestrial mud volcano.</title>
        <authorList>
            <person name="Frolova A."/>
            <person name="Merkel A.Y."/>
            <person name="Slobodkin A.I."/>
        </authorList>
    </citation>
    <scope>NUCLEOTIDE SEQUENCE [LARGE SCALE GENOMIC DNA]</scope>
    <source>
        <strain evidence="2 3">H1</strain>
    </source>
</reference>
<keyword evidence="3" id="KW-1185">Reference proteome</keyword>
<dbReference type="RefSeq" id="WP_265426119.1">
    <property type="nucleotide sequence ID" value="NZ_JAPFPW010000024.1"/>
</dbReference>
<feature type="compositionally biased region" description="Basic and acidic residues" evidence="1">
    <location>
        <begin position="124"/>
        <end position="135"/>
    </location>
</feature>